<dbReference type="Proteomes" id="UP000274131">
    <property type="component" value="Unassembled WGS sequence"/>
</dbReference>
<dbReference type="AlphaFoldDB" id="A0A0N4V5J9"/>
<name>A0A0N4V5J9_ENTVE</name>
<organism evidence="3">
    <name type="scientific">Enterobius vermicularis</name>
    <name type="common">Human pinworm</name>
    <dbReference type="NCBI Taxonomy" id="51028"/>
    <lineage>
        <taxon>Eukaryota</taxon>
        <taxon>Metazoa</taxon>
        <taxon>Ecdysozoa</taxon>
        <taxon>Nematoda</taxon>
        <taxon>Chromadorea</taxon>
        <taxon>Rhabditida</taxon>
        <taxon>Spirurina</taxon>
        <taxon>Oxyuridomorpha</taxon>
        <taxon>Oxyuroidea</taxon>
        <taxon>Oxyuridae</taxon>
        <taxon>Enterobius</taxon>
    </lineage>
</organism>
<proteinExistence type="predicted"/>
<dbReference type="WBParaSite" id="EVEC_0000551201-mRNA-1">
    <property type="protein sequence ID" value="EVEC_0000551201-mRNA-1"/>
    <property type="gene ID" value="EVEC_0000551201"/>
</dbReference>
<reference evidence="3" key="1">
    <citation type="submission" date="2017-02" db="UniProtKB">
        <authorList>
            <consortium name="WormBaseParasite"/>
        </authorList>
    </citation>
    <scope>IDENTIFICATION</scope>
</reference>
<sequence length="75" mass="8328">MSTGGGTNPTATAAAAAALEHFLTTKFRTVDESNDPCDYPPMNCNRDGTLTFRTFRPRDYSYNNNTRFLLCSIID</sequence>
<reference evidence="1 2" key="2">
    <citation type="submission" date="2018-10" db="EMBL/GenBank/DDBJ databases">
        <authorList>
            <consortium name="Pathogen Informatics"/>
        </authorList>
    </citation>
    <scope>NUCLEOTIDE SEQUENCE [LARGE SCALE GENOMIC DNA]</scope>
</reference>
<keyword evidence="2" id="KW-1185">Reference proteome</keyword>
<gene>
    <name evidence="1" type="ORF">EVEC_LOCUS5123</name>
</gene>
<dbReference type="EMBL" id="UXUI01008062">
    <property type="protein sequence ID" value="VDD90372.1"/>
    <property type="molecule type" value="Genomic_DNA"/>
</dbReference>
<evidence type="ECO:0000313" key="2">
    <source>
        <dbReference type="Proteomes" id="UP000274131"/>
    </source>
</evidence>
<evidence type="ECO:0000313" key="3">
    <source>
        <dbReference type="WBParaSite" id="EVEC_0000551201-mRNA-1"/>
    </source>
</evidence>
<evidence type="ECO:0000313" key="1">
    <source>
        <dbReference type="EMBL" id="VDD90372.1"/>
    </source>
</evidence>
<accession>A0A0N4V5J9</accession>
<protein>
    <submittedName>
        <fullName evidence="1 3">Uncharacterized protein</fullName>
    </submittedName>
</protein>